<dbReference type="Proteomes" id="UP000525565">
    <property type="component" value="Unassembled WGS sequence"/>
</dbReference>
<keyword evidence="1" id="KW-1133">Transmembrane helix</keyword>
<dbReference type="InterPro" id="IPR018154">
    <property type="entry name" value="TLV/ENV_coat_polyprotein"/>
</dbReference>
<sequence>HYQENCKDNLDFWQADKIITTLFFVPGVAAAQALTTLNKLGCWLAKQTNATSAALSALLTDTDSVRHEKLQNRATIDFLLLAQGHECDELDEHFAGVKMCCMNLNDHSQLIHQHLSKLKELTDKLTSMWGLESWLQSLGIGGWLGEFIRGALVVLILVIVILL</sequence>
<comment type="caution">
    <text evidence="2">The sequence shown here is derived from an EMBL/GenBank/DDBJ whole genome shotgun (WGS) entry which is preliminary data.</text>
</comment>
<keyword evidence="1" id="KW-0472">Membrane</keyword>
<organism evidence="2 3">
    <name type="scientific">Asarcornis scutulata</name>
    <dbReference type="NCBI Taxonomy" id="75869"/>
    <lineage>
        <taxon>Eukaryota</taxon>
        <taxon>Metazoa</taxon>
        <taxon>Chordata</taxon>
        <taxon>Craniata</taxon>
        <taxon>Vertebrata</taxon>
        <taxon>Euteleostomi</taxon>
        <taxon>Archelosauria</taxon>
        <taxon>Archosauria</taxon>
        <taxon>Dinosauria</taxon>
        <taxon>Saurischia</taxon>
        <taxon>Theropoda</taxon>
        <taxon>Coelurosauria</taxon>
        <taxon>Aves</taxon>
        <taxon>Neognathae</taxon>
        <taxon>Galloanserae</taxon>
        <taxon>Anseriformes</taxon>
        <taxon>Anatidae</taxon>
        <taxon>Anatinae</taxon>
        <taxon>Asarcornis</taxon>
    </lineage>
</organism>
<evidence type="ECO:0000313" key="3">
    <source>
        <dbReference type="Proteomes" id="UP000525565"/>
    </source>
</evidence>
<proteinExistence type="predicted"/>
<evidence type="ECO:0000313" key="2">
    <source>
        <dbReference type="EMBL" id="NWZ29911.1"/>
    </source>
</evidence>
<accession>A0A7K7LG29</accession>
<keyword evidence="1" id="KW-0812">Transmembrane</keyword>
<dbReference type="EMBL" id="VZSO01005639">
    <property type="protein sequence ID" value="NWZ29911.1"/>
    <property type="molecule type" value="Genomic_DNA"/>
</dbReference>
<dbReference type="Pfam" id="PF00429">
    <property type="entry name" value="TLV_coat"/>
    <property type="match status" value="1"/>
</dbReference>
<reference evidence="2 3" key="1">
    <citation type="submission" date="2019-09" db="EMBL/GenBank/DDBJ databases">
        <title>Bird 10,000 Genomes (B10K) Project - Family phase.</title>
        <authorList>
            <person name="Zhang G."/>
        </authorList>
    </citation>
    <scope>NUCLEOTIDE SEQUENCE [LARGE SCALE GENOMIC DNA]</scope>
    <source>
        <strain evidence="2">OUT-0051</strain>
        <tissue evidence="2">Kidney</tissue>
    </source>
</reference>
<name>A0A7K7LG29_9AVES</name>
<dbReference type="Gene3D" id="1.10.287.210">
    <property type="match status" value="1"/>
</dbReference>
<evidence type="ECO:0000256" key="1">
    <source>
        <dbReference type="SAM" id="Phobius"/>
    </source>
</evidence>
<gene>
    <name evidence="2" type="primary">Syna</name>
    <name evidence="2" type="ORF">ASASCU_R03278</name>
</gene>
<protein>
    <submittedName>
        <fullName evidence="2">SYNA protein</fullName>
    </submittedName>
</protein>
<dbReference type="AlphaFoldDB" id="A0A7K7LG29"/>
<feature type="non-terminal residue" evidence="2">
    <location>
        <position position="163"/>
    </location>
</feature>
<dbReference type="SUPFAM" id="SSF58069">
    <property type="entry name" value="Virus ectodomain"/>
    <property type="match status" value="1"/>
</dbReference>
<feature type="transmembrane region" description="Helical" evidence="1">
    <location>
        <begin position="140"/>
        <end position="162"/>
    </location>
</feature>
<feature type="non-terminal residue" evidence="2">
    <location>
        <position position="1"/>
    </location>
</feature>
<keyword evidence="3" id="KW-1185">Reference proteome</keyword>